<protein>
    <submittedName>
        <fullName evidence="1">Uncharacterized protein</fullName>
    </submittedName>
</protein>
<organism evidence="1">
    <name type="scientific">viral metagenome</name>
    <dbReference type="NCBI Taxonomy" id="1070528"/>
    <lineage>
        <taxon>unclassified sequences</taxon>
        <taxon>metagenomes</taxon>
        <taxon>organismal metagenomes</taxon>
    </lineage>
</organism>
<dbReference type="EMBL" id="MN740075">
    <property type="protein sequence ID" value="QHT86651.1"/>
    <property type="molecule type" value="Genomic_DNA"/>
</dbReference>
<proteinExistence type="predicted"/>
<dbReference type="AlphaFoldDB" id="A0A6C0I0X1"/>
<evidence type="ECO:0000313" key="1">
    <source>
        <dbReference type="EMBL" id="QHT86651.1"/>
    </source>
</evidence>
<name>A0A6C0I0X1_9ZZZZ</name>
<accession>A0A6C0I0X1</accession>
<reference evidence="1" key="1">
    <citation type="journal article" date="2020" name="Nature">
        <title>Giant virus diversity and host interactions through global metagenomics.</title>
        <authorList>
            <person name="Schulz F."/>
            <person name="Roux S."/>
            <person name="Paez-Espino D."/>
            <person name="Jungbluth S."/>
            <person name="Walsh D.A."/>
            <person name="Denef V.J."/>
            <person name="McMahon K.D."/>
            <person name="Konstantinidis K.T."/>
            <person name="Eloe-Fadrosh E.A."/>
            <person name="Kyrpides N.C."/>
            <person name="Woyke T."/>
        </authorList>
    </citation>
    <scope>NUCLEOTIDE SEQUENCE</scope>
    <source>
        <strain evidence="1">GVMAG-M-3300023184-18</strain>
    </source>
</reference>
<sequence length="98" mass="10899">MLLILPNTPPDVEFPDASVVGFPDASDEEENMLLTLSNIPPDASVTGFPDASVEEENGDERLNASLFDENNALIGAAPFKNDFIILFISMNYYKNYYY</sequence>